<dbReference type="SUPFAM" id="SSF53335">
    <property type="entry name" value="S-adenosyl-L-methionine-dependent methyltransferases"/>
    <property type="match status" value="1"/>
</dbReference>
<keyword evidence="1 4" id="KW-0489">Methyltransferase</keyword>
<organism evidence="6 7">
    <name type="scientific">Rhizopus oryzae</name>
    <name type="common">Mucormycosis agent</name>
    <name type="synonym">Rhizopus arrhizus var. delemar</name>
    <dbReference type="NCBI Taxonomy" id="64495"/>
    <lineage>
        <taxon>Eukaryota</taxon>
        <taxon>Fungi</taxon>
        <taxon>Fungi incertae sedis</taxon>
        <taxon>Mucoromycota</taxon>
        <taxon>Mucoromycotina</taxon>
        <taxon>Mucoromycetes</taxon>
        <taxon>Mucorales</taxon>
        <taxon>Mucorineae</taxon>
        <taxon>Rhizopodaceae</taxon>
        <taxon>Rhizopus</taxon>
    </lineage>
</organism>
<evidence type="ECO:0008006" key="8">
    <source>
        <dbReference type="Google" id="ProtNLM"/>
    </source>
</evidence>
<proteinExistence type="inferred from homology"/>
<evidence type="ECO:0000256" key="2">
    <source>
        <dbReference type="ARBA" id="ARBA00022679"/>
    </source>
</evidence>
<dbReference type="PANTHER" id="PTHR45904">
    <property type="entry name" value="TRNA (URACIL-5-)-METHYLTRANSFERASE"/>
    <property type="match status" value="1"/>
</dbReference>
<dbReference type="PANTHER" id="PTHR45904:SF2">
    <property type="entry name" value="TRNA (URACIL-5-)-METHYLTRANSFERASE HOMOLOG A"/>
    <property type="match status" value="1"/>
</dbReference>
<dbReference type="InterPro" id="IPR012677">
    <property type="entry name" value="Nucleotide-bd_a/b_plait_sf"/>
</dbReference>
<dbReference type="Gene3D" id="3.40.50.150">
    <property type="entry name" value="Vaccinia Virus protein VP39"/>
    <property type="match status" value="1"/>
</dbReference>
<protein>
    <recommendedName>
        <fullName evidence="8">RRM domain-containing protein</fullName>
    </recommendedName>
</protein>
<accession>A0A9P6YGT7</accession>
<feature type="binding site" evidence="4">
    <location>
        <position position="408"/>
    </location>
    <ligand>
        <name>S-adenosyl-L-methionine</name>
        <dbReference type="ChEBI" id="CHEBI:59789"/>
    </ligand>
</feature>
<dbReference type="InterPro" id="IPR014867">
    <property type="entry name" value="Spore_coat_CotH_CotH2/3/7"/>
</dbReference>
<feature type="region of interest" description="Disordered" evidence="5">
    <location>
        <begin position="1042"/>
        <end position="1072"/>
    </location>
</feature>
<feature type="binding site" evidence="4">
    <location>
        <position position="356"/>
    </location>
    <ligand>
        <name>S-adenosyl-L-methionine</name>
        <dbReference type="ChEBI" id="CHEBI:59789"/>
    </ligand>
</feature>
<dbReference type="AlphaFoldDB" id="A0A9P6YGT7"/>
<dbReference type="EMBL" id="JAANIT010000404">
    <property type="protein sequence ID" value="KAG1548060.1"/>
    <property type="molecule type" value="Genomic_DNA"/>
</dbReference>
<evidence type="ECO:0000256" key="3">
    <source>
        <dbReference type="ARBA" id="ARBA00022691"/>
    </source>
</evidence>
<gene>
    <name evidence="6" type="ORF">G6F51_003891</name>
</gene>
<name>A0A9P6YGT7_RHIOR</name>
<keyword evidence="2 4" id="KW-0808">Transferase</keyword>
<dbReference type="GO" id="GO:0008173">
    <property type="term" value="F:RNA methyltransferase activity"/>
    <property type="evidence" value="ECO:0007669"/>
    <property type="project" value="InterPro"/>
</dbReference>
<sequence>MSLGCKEAFIYRVKVLNLPKHEMSSIKKLFDTLDLHKFKKAPKWDYAYLNFETEEAAKAAMMKIDGREFKKRVLVTEYTKVSEESFRTRFETKKKKESEQEEKEDLRTPAEMLADQVTPLYKLAYEEQVAKKHKSGIRYLNSLRKKLNTLPDLNDAARDQIAWTNDRENNEYEILDPIHSPIIKEYRTKCEFTIGKDLNGERTVGFLLGQYRDGITSVLDPNECLHVSEKAKEIAKKMKEYIRDSEYEVYDRVSKTGVWRSIMTKTQTTGDIMILIQLRTTELSDQQLTQEKERIINYWNGLKQTINTTTLLLQTWDGDSNGITDKGHTEILIGDGYVYEKLLGCRFRISSSAFFQVNTPATELLYSKCAEWCNINKEKKTTLLDLCCGTGTIGITMAKSVDKVIGIEMIPEAIVDAKANAKINNITNAYYYANKVEDKIDIVANERNEEVVAVLDPPRNGVHSSVIRAVRESSQIKKVIFISCDAKQAMQNFIGPTSNRFKGLPFKPSRAVSIDLFPHTEHLLALLLSVFSIEAQDNSTAIEYNVIALLNQTVFKSMAVVVDNVSYPLESNTTFPIIYSAKAPAAQTGYQYAKVYSSNDSMLIESFTRQPVTENTPHEFFNRSWNTHDNVQLPQIYSMLSSVNRISSDLHKDNQIPTIHIIGNQTELDEMNTNSTADITVKTNVTYISLTDAFNFEKVKVSVSGHSSRSRSKLSYKLKLKKKHSLYGYRYIKLRAMSMDSSYIREQIAYDIIKSVGLISTEYSFARVFMNDQELGLFGLIEHFKNPWLANVFANGSSSYDNGYLYQGVFQGSSNQSLTSDLSYYENVTLYADGEYKMRQKATGGSKTNFEPLQAFTKFIDEAPTNTSDAVSTWKVELDTDSYLRSAALEILLGNTDGYFSMANNYYLYQNPETDGFLWIPCDMDLSMGTHANSVSDMWSGNYSTFPNIYERPLMKKIIAVPEFKETFEGYIKNITAQLINPNITYPRINSIVNMIRQDVEWDQTCTRVHSESDSSSMMGGGGAAMSNNSTMPSNNTTMSMNQTMPQQGNSTIQGGGGNPSSEESVSWEDAVNGTTTSSSISVKLWLQAIYQNTTNFYSQS</sequence>
<comment type="caution">
    <text evidence="6">The sequence shown here is derived from an EMBL/GenBank/DDBJ whole genome shotgun (WGS) entry which is preliminary data.</text>
</comment>
<dbReference type="Gene3D" id="3.30.70.330">
    <property type="match status" value="1"/>
</dbReference>
<dbReference type="Pfam" id="PF08757">
    <property type="entry name" value="CotH"/>
    <property type="match status" value="1"/>
</dbReference>
<dbReference type="GO" id="GO:0006396">
    <property type="term" value="P:RNA processing"/>
    <property type="evidence" value="ECO:0007669"/>
    <property type="project" value="InterPro"/>
</dbReference>
<dbReference type="Gene3D" id="2.40.50.1070">
    <property type="match status" value="1"/>
</dbReference>
<dbReference type="InterPro" id="IPR045850">
    <property type="entry name" value="TRM2_met"/>
</dbReference>
<dbReference type="GO" id="GO:0003723">
    <property type="term" value="F:RNA binding"/>
    <property type="evidence" value="ECO:0007669"/>
    <property type="project" value="TreeGrafter"/>
</dbReference>
<comment type="caution">
    <text evidence="4">Lacks conserved residue(s) required for the propagation of feature annotation.</text>
</comment>
<keyword evidence="3 4" id="KW-0949">S-adenosyl-L-methionine</keyword>
<dbReference type="InterPro" id="IPR010280">
    <property type="entry name" value="U5_MeTrfase_fam"/>
</dbReference>
<evidence type="ECO:0000256" key="5">
    <source>
        <dbReference type="SAM" id="MobiDB-lite"/>
    </source>
</evidence>
<dbReference type="InterPro" id="IPR029063">
    <property type="entry name" value="SAM-dependent_MTases_sf"/>
</dbReference>
<evidence type="ECO:0000256" key="1">
    <source>
        <dbReference type="ARBA" id="ARBA00022603"/>
    </source>
</evidence>
<dbReference type="PROSITE" id="PS51687">
    <property type="entry name" value="SAM_MT_RNA_M5U"/>
    <property type="match status" value="1"/>
</dbReference>
<dbReference type="InterPro" id="IPR035979">
    <property type="entry name" value="RBD_domain_sf"/>
</dbReference>
<dbReference type="CDD" id="cd02440">
    <property type="entry name" value="AdoMet_MTases"/>
    <property type="match status" value="1"/>
</dbReference>
<evidence type="ECO:0000313" key="7">
    <source>
        <dbReference type="Proteomes" id="UP000717996"/>
    </source>
</evidence>
<evidence type="ECO:0000313" key="6">
    <source>
        <dbReference type="EMBL" id="KAG1548060.1"/>
    </source>
</evidence>
<feature type="binding site" evidence="4">
    <location>
        <position position="456"/>
    </location>
    <ligand>
        <name>S-adenosyl-L-methionine</name>
        <dbReference type="ChEBI" id="CHEBI:59789"/>
    </ligand>
</feature>
<dbReference type="GO" id="GO:0032259">
    <property type="term" value="P:methylation"/>
    <property type="evidence" value="ECO:0007669"/>
    <property type="project" value="UniProtKB-KW"/>
</dbReference>
<evidence type="ECO:0000256" key="4">
    <source>
        <dbReference type="PROSITE-ProRule" id="PRU01024"/>
    </source>
</evidence>
<feature type="active site" description="Nucleophile" evidence="4">
    <location>
        <position position="484"/>
    </location>
</feature>
<comment type="similarity">
    <text evidence="4">Belongs to the class I-like SAM-binding methyltransferase superfamily. RNA M5U methyltransferase family.</text>
</comment>
<reference evidence="6" key="1">
    <citation type="journal article" date="2020" name="Microb. Genom.">
        <title>Genetic diversity of clinical and environmental Mucorales isolates obtained from an investigation of mucormycosis cases among solid organ transplant recipients.</title>
        <authorList>
            <person name="Nguyen M.H."/>
            <person name="Kaul D."/>
            <person name="Muto C."/>
            <person name="Cheng S.J."/>
            <person name="Richter R.A."/>
            <person name="Bruno V.M."/>
            <person name="Liu G."/>
            <person name="Beyhan S."/>
            <person name="Sundermann A.J."/>
            <person name="Mounaud S."/>
            <person name="Pasculle A.W."/>
            <person name="Nierman W.C."/>
            <person name="Driscoll E."/>
            <person name="Cumbie R."/>
            <person name="Clancy C.J."/>
            <person name="Dupont C.L."/>
        </authorList>
    </citation>
    <scope>NUCLEOTIDE SEQUENCE</scope>
    <source>
        <strain evidence="6">GL16</strain>
    </source>
</reference>
<dbReference type="Proteomes" id="UP000717996">
    <property type="component" value="Unassembled WGS sequence"/>
</dbReference>
<dbReference type="SUPFAM" id="SSF54928">
    <property type="entry name" value="RNA-binding domain, RBD"/>
    <property type="match status" value="1"/>
</dbReference>
<dbReference type="Pfam" id="PF05958">
    <property type="entry name" value="tRNA_U5-meth_tr"/>
    <property type="match status" value="1"/>
</dbReference>